<dbReference type="InterPro" id="IPR010839">
    <property type="entry name" value="AtuA_N"/>
</dbReference>
<evidence type="ECO:0000313" key="2">
    <source>
        <dbReference type="EMBL" id="OQD64467.1"/>
    </source>
</evidence>
<keyword evidence="3" id="KW-1185">Reference proteome</keyword>
<sequence length="181" mass="20152">MYRQATGAVDFITGDWRVSSQRQSTYLRIFIAVEAAVLAVGRAMKDISLKHFSGCHSSLDMRTAVPRPFLAYYSAIVKQDGLNEEINFVNGPDSIISFPTGHPSAYKALQSRASYNHSPSSDEVTLLQLGLFDWETLLLPDEGPNSEEASLESRGDRHDRHEPWGLYLALDSTCRLSNNSL</sequence>
<accession>A0A1V6NIT2</accession>
<dbReference type="AlphaFoldDB" id="A0A1V6NIT2"/>
<gene>
    <name evidence="2" type="ORF">PENPOL_c007G02207</name>
</gene>
<comment type="caution">
    <text evidence="2">The sequence shown here is derived from an EMBL/GenBank/DDBJ whole genome shotgun (WGS) entry which is preliminary data.</text>
</comment>
<name>A0A1V6NIT2_PENPO</name>
<dbReference type="Proteomes" id="UP000191408">
    <property type="component" value="Unassembled WGS sequence"/>
</dbReference>
<protein>
    <recommendedName>
        <fullName evidence="1">Acyclic terpene utilisation N-terminal domain-containing protein</fullName>
    </recommendedName>
</protein>
<dbReference type="EMBL" id="MDYM01000007">
    <property type="protein sequence ID" value="OQD64467.1"/>
    <property type="molecule type" value="Genomic_DNA"/>
</dbReference>
<dbReference type="PANTHER" id="PTHR47585">
    <property type="match status" value="1"/>
</dbReference>
<organism evidence="2 3">
    <name type="scientific">Penicillium polonicum</name>
    <dbReference type="NCBI Taxonomy" id="60169"/>
    <lineage>
        <taxon>Eukaryota</taxon>
        <taxon>Fungi</taxon>
        <taxon>Dikarya</taxon>
        <taxon>Ascomycota</taxon>
        <taxon>Pezizomycotina</taxon>
        <taxon>Eurotiomycetes</taxon>
        <taxon>Eurotiomycetidae</taxon>
        <taxon>Eurotiales</taxon>
        <taxon>Aspergillaceae</taxon>
        <taxon>Penicillium</taxon>
    </lineage>
</organism>
<proteinExistence type="predicted"/>
<reference evidence="3" key="1">
    <citation type="journal article" date="2017" name="Nat. Microbiol.">
        <title>Global analysis of biosynthetic gene clusters reveals vast potential of secondary metabolite production in Penicillium species.</title>
        <authorList>
            <person name="Nielsen J.C."/>
            <person name="Grijseels S."/>
            <person name="Prigent S."/>
            <person name="Ji B."/>
            <person name="Dainat J."/>
            <person name="Nielsen K.F."/>
            <person name="Frisvad J.C."/>
            <person name="Workman M."/>
            <person name="Nielsen J."/>
        </authorList>
    </citation>
    <scope>NUCLEOTIDE SEQUENCE [LARGE SCALE GENOMIC DNA]</scope>
    <source>
        <strain evidence="3">IBT 4502</strain>
    </source>
</reference>
<evidence type="ECO:0000313" key="3">
    <source>
        <dbReference type="Proteomes" id="UP000191408"/>
    </source>
</evidence>
<feature type="domain" description="Acyclic terpene utilisation N-terminal" evidence="1">
    <location>
        <begin position="20"/>
        <end position="87"/>
    </location>
</feature>
<dbReference type="PANTHER" id="PTHR47585:SF1">
    <property type="entry name" value="DUF1446 DOMAIN-CONTAINING PROTEIN"/>
    <property type="match status" value="1"/>
</dbReference>
<dbReference type="Pfam" id="PF07287">
    <property type="entry name" value="AtuA"/>
    <property type="match status" value="1"/>
</dbReference>
<evidence type="ECO:0000259" key="1">
    <source>
        <dbReference type="Pfam" id="PF07287"/>
    </source>
</evidence>